<keyword evidence="2" id="KW-0378">Hydrolase</keyword>
<protein>
    <submittedName>
        <fullName evidence="2">HNH endonuclease</fullName>
    </submittedName>
</protein>
<evidence type="ECO:0000313" key="2">
    <source>
        <dbReference type="EMBL" id="QDE39811.1"/>
    </source>
</evidence>
<sequence length="394" mass="42906">MTPTCVLCATPLTAENRSIEHVIPQAIGGRLKVDDFICRSCNNRTGTDWDAVLVSQFAWFSRSLDVQRERGEHPAIPITLTDGQRLTLNSDGRLTPKDPALHRTDDGTVVSITARSMEDAKSILNGMKRKRPDVDVSKTLASATPGHRYSEVPMHLSIRFGEPGPSASIVKTALAFAHLHGLPAPACDLALEFLNDKGDRSAFRMQYARDLVEERPANRVTHILGVHADPISGIGIAYVEYFSFQRVIVILTRSYVGPPIQVTYAMDPEKGEELTMIANLAMGSAQVDELPTPERVNYAHMTAALNDALPIFIDRNEARHRGQIIDEAVAEGMAAAGASEGSVMTSAQQEVVLQHVNSAIAKRMVEQAYASVAIDRVLAEMHREGAFGIGTQSS</sequence>
<reference evidence="2 3" key="1">
    <citation type="submission" date="2019-06" db="EMBL/GenBank/DDBJ databases">
        <title>A complete genome sequence for Luteibacter pinisoli MAH-14.</title>
        <authorList>
            <person name="Baltrus D.A."/>
        </authorList>
    </citation>
    <scope>NUCLEOTIDE SEQUENCE [LARGE SCALE GENOMIC DNA]</scope>
    <source>
        <strain evidence="2 3">MAH-14</strain>
    </source>
</reference>
<organism evidence="2 3">
    <name type="scientific">Luteibacter pinisoli</name>
    <dbReference type="NCBI Taxonomy" id="2589080"/>
    <lineage>
        <taxon>Bacteria</taxon>
        <taxon>Pseudomonadati</taxon>
        <taxon>Pseudomonadota</taxon>
        <taxon>Gammaproteobacteria</taxon>
        <taxon>Lysobacterales</taxon>
        <taxon>Rhodanobacteraceae</taxon>
        <taxon>Luteibacter</taxon>
    </lineage>
</organism>
<dbReference type="EMBL" id="CP041046">
    <property type="protein sequence ID" value="QDE39811.1"/>
    <property type="molecule type" value="Genomic_DNA"/>
</dbReference>
<name>A0A4Y5Z3F3_9GAMM</name>
<proteinExistence type="predicted"/>
<keyword evidence="3" id="KW-1185">Reference proteome</keyword>
<dbReference type="Gene3D" id="1.10.30.50">
    <property type="match status" value="1"/>
</dbReference>
<dbReference type="Pfam" id="PF14279">
    <property type="entry name" value="HNH_5"/>
    <property type="match status" value="1"/>
</dbReference>
<feature type="domain" description="HNH endonuclease 5" evidence="1">
    <location>
        <begin position="5"/>
        <end position="57"/>
    </location>
</feature>
<evidence type="ECO:0000313" key="3">
    <source>
        <dbReference type="Proteomes" id="UP000316093"/>
    </source>
</evidence>
<dbReference type="Proteomes" id="UP000316093">
    <property type="component" value="Chromosome"/>
</dbReference>
<gene>
    <name evidence="2" type="ORF">FIV34_11630</name>
</gene>
<dbReference type="GO" id="GO:0004519">
    <property type="term" value="F:endonuclease activity"/>
    <property type="evidence" value="ECO:0007669"/>
    <property type="project" value="UniProtKB-KW"/>
</dbReference>
<dbReference type="OrthoDB" id="674231at2"/>
<dbReference type="InterPro" id="IPR029471">
    <property type="entry name" value="HNH_5"/>
</dbReference>
<keyword evidence="2" id="KW-0255">Endonuclease</keyword>
<dbReference type="AlphaFoldDB" id="A0A4Y5Z3F3"/>
<dbReference type="KEGG" id="lpy:FIV34_11630"/>
<keyword evidence="2" id="KW-0540">Nuclease</keyword>
<evidence type="ECO:0000259" key="1">
    <source>
        <dbReference type="Pfam" id="PF14279"/>
    </source>
</evidence>
<accession>A0A4Y5Z3F3</accession>